<evidence type="ECO:0000313" key="1">
    <source>
        <dbReference type="EMBL" id="AYD47388.1"/>
    </source>
</evidence>
<dbReference type="PANTHER" id="PTHR36455:SF1">
    <property type="entry name" value="BLR8292 PROTEIN"/>
    <property type="match status" value="1"/>
</dbReference>
<protein>
    <submittedName>
        <fullName evidence="1">Transposase</fullName>
    </submittedName>
</protein>
<dbReference type="AlphaFoldDB" id="A0A386HNA0"/>
<sequence>MLHLSASCRYFYYNGFADMRKGAYSLSGLVRNEMRLEALAGDVFIFIGRRGNKIKLLQWDTDGFALYEKGLERGVFERPVSNTSGHFSISAHQLQYILQGIVLKSIRYKKRYSHGD</sequence>
<dbReference type="NCBIfam" id="NF033819">
    <property type="entry name" value="IS66_TnpB"/>
    <property type="match status" value="1"/>
</dbReference>
<dbReference type="Proteomes" id="UP000266118">
    <property type="component" value="Chromosome"/>
</dbReference>
<name>A0A386HNA0_9BACT</name>
<dbReference type="KEGG" id="ark:D6B99_07055"/>
<dbReference type="Pfam" id="PF05717">
    <property type="entry name" value="TnpB_IS66"/>
    <property type="match status" value="1"/>
</dbReference>
<gene>
    <name evidence="1" type="ORF">D6B99_07055</name>
</gene>
<evidence type="ECO:0000313" key="2">
    <source>
        <dbReference type="Proteomes" id="UP000266118"/>
    </source>
</evidence>
<dbReference type="InterPro" id="IPR008878">
    <property type="entry name" value="Transposase_IS66_Orf2"/>
</dbReference>
<proteinExistence type="predicted"/>
<dbReference type="RefSeq" id="WP_119986454.1">
    <property type="nucleotide sequence ID" value="NZ_CP032489.1"/>
</dbReference>
<dbReference type="OrthoDB" id="4956084at2"/>
<organism evidence="1 2">
    <name type="scientific">Arachidicoccus soli</name>
    <dbReference type="NCBI Taxonomy" id="2341117"/>
    <lineage>
        <taxon>Bacteria</taxon>
        <taxon>Pseudomonadati</taxon>
        <taxon>Bacteroidota</taxon>
        <taxon>Chitinophagia</taxon>
        <taxon>Chitinophagales</taxon>
        <taxon>Chitinophagaceae</taxon>
        <taxon>Arachidicoccus</taxon>
    </lineage>
</organism>
<keyword evidence="2" id="KW-1185">Reference proteome</keyword>
<dbReference type="EMBL" id="CP032489">
    <property type="protein sequence ID" value="AYD47388.1"/>
    <property type="molecule type" value="Genomic_DNA"/>
</dbReference>
<accession>A0A386HNA0</accession>
<dbReference type="PANTHER" id="PTHR36455">
    <property type="match status" value="1"/>
</dbReference>
<reference evidence="1 2" key="1">
    <citation type="submission" date="2018-09" db="EMBL/GenBank/DDBJ databases">
        <title>Arachidicoccus sp. nov., a bacterium isolated from soil.</title>
        <authorList>
            <person name="Weon H.-Y."/>
            <person name="Kwon S.-W."/>
            <person name="Lee S.A."/>
        </authorList>
    </citation>
    <scope>NUCLEOTIDE SEQUENCE [LARGE SCALE GENOMIC DNA]</scope>
    <source>
        <strain evidence="1 2">KIS59-12</strain>
    </source>
</reference>